<keyword evidence="5" id="KW-1185">Reference proteome</keyword>
<sequence>MDKTKAIQIIDATLRARGFEYIGPGSCDYQGPVSVHGKKIDIKLFIPDVHFASKAKAYLVDREQIPLETLAHIESEDGICYASGAGLPLDIYEPGQAVLRILAEIERTLELSYKGRARQEVVDEYQFYWDANLGIRIFLPKSLDKGIYKAWSFFACVDSEPLFLGIHDKKKLRGYATNHVRPAQIWYLSQNIGPANSIKIPSTLAELEIWLSGQTLTSSMTWVKAERLLIERGTLVIAAPNAAVGFDLEIPKILTTAVQRGGIRKAKLPEIVRGKKHEINLNRYSGTWCSMEDIASRSYLDSASLQNTSIALVGCGTIGSHLARMLVQSGAGTNGKLTLCDNQLLSAGNIGRHLLGFSAVGEKKATALKQELERFHPQVNVHAVADDALAKWDMLQKYDLIIDATGEWNVQSALNDNFLNNQGGKLKGILHSWIFMNGAAVQSFLNLNDEFACFRCLKPKFDGPWRYPAGHEHDELNLQPASCGEGSYVPFSVDASTMAASLANRAVLDWVEGKPGKRLRTVIVDIDRGRGQKPVSPKPSVHCPACGSKREAN</sequence>
<gene>
    <name evidence="4" type="ORF">B0E33_11450</name>
</gene>
<proteinExistence type="predicted"/>
<reference evidence="4 5" key="1">
    <citation type="submission" date="2017-02" db="EMBL/GenBank/DDBJ databases">
        <authorList>
            <person name="Jeong S."/>
        </authorList>
    </citation>
    <scope>NUCLEOTIDE SEQUENCE [LARGE SCALE GENOMIC DNA]</scope>
    <source>
        <strain evidence="4 5">RMAR6-6</strain>
    </source>
</reference>
<dbReference type="Pfam" id="PF14461">
    <property type="entry name" value="Prok-E2_B"/>
    <property type="match status" value="1"/>
</dbReference>
<dbReference type="InterPro" id="IPR032701">
    <property type="entry name" value="Prok-E2_B_dom"/>
</dbReference>
<name>A0ABM6I1C0_9HYPH</name>
<accession>A0ABM6I1C0</accession>
<dbReference type="CDD" id="cd01483">
    <property type="entry name" value="E1_enzyme_family"/>
    <property type="match status" value="1"/>
</dbReference>
<feature type="domain" description="THIF-type NAD/FAD binding fold" evidence="2">
    <location>
        <begin position="303"/>
        <end position="474"/>
    </location>
</feature>
<dbReference type="SUPFAM" id="SSF69572">
    <property type="entry name" value="Activating enzymes of the ubiquitin-like proteins"/>
    <property type="match status" value="1"/>
</dbReference>
<dbReference type="InterPro" id="IPR000594">
    <property type="entry name" value="ThiF_NAD_FAD-bd"/>
</dbReference>
<evidence type="ECO:0000313" key="5">
    <source>
        <dbReference type="Proteomes" id="UP000188174"/>
    </source>
</evidence>
<dbReference type="PANTHER" id="PTHR43267:SF1">
    <property type="entry name" value="TRNA THREONYLCARBAMOYLADENOSINE DEHYDRATASE"/>
    <property type="match status" value="1"/>
</dbReference>
<dbReference type="PANTHER" id="PTHR43267">
    <property type="entry name" value="TRNA THREONYLCARBAMOYLADENOSINE DEHYDRATASE"/>
    <property type="match status" value="1"/>
</dbReference>
<evidence type="ECO:0000259" key="3">
    <source>
        <dbReference type="Pfam" id="PF14461"/>
    </source>
</evidence>
<feature type="region of interest" description="Disordered" evidence="1">
    <location>
        <begin position="529"/>
        <end position="553"/>
    </location>
</feature>
<evidence type="ECO:0000256" key="1">
    <source>
        <dbReference type="SAM" id="MobiDB-lite"/>
    </source>
</evidence>
<dbReference type="EMBL" id="CP019630">
    <property type="protein sequence ID" value="AQQ04130.1"/>
    <property type="molecule type" value="Genomic_DNA"/>
</dbReference>
<protein>
    <submittedName>
        <fullName evidence="4">Thiamine biosynthesis protein ThiF</fullName>
    </submittedName>
</protein>
<dbReference type="InterPro" id="IPR035985">
    <property type="entry name" value="Ubiquitin-activating_enz"/>
</dbReference>
<dbReference type="Gene3D" id="3.40.50.720">
    <property type="entry name" value="NAD(P)-binding Rossmann-like Domain"/>
    <property type="match status" value="1"/>
</dbReference>
<dbReference type="Pfam" id="PF00899">
    <property type="entry name" value="ThiF"/>
    <property type="match status" value="1"/>
</dbReference>
<feature type="domain" description="Prokaryotic E2 family B" evidence="3">
    <location>
        <begin position="24"/>
        <end position="131"/>
    </location>
</feature>
<dbReference type="InterPro" id="IPR045886">
    <property type="entry name" value="ThiF/MoeB/HesA"/>
</dbReference>
<evidence type="ECO:0000313" key="4">
    <source>
        <dbReference type="EMBL" id="AQQ04130.1"/>
    </source>
</evidence>
<dbReference type="RefSeq" id="WP_077291293.1">
    <property type="nucleotide sequence ID" value="NZ_CP019630.1"/>
</dbReference>
<organism evidence="4 5">
    <name type="scientific">Roseibium algicola</name>
    <dbReference type="NCBI Taxonomy" id="2857014"/>
    <lineage>
        <taxon>Bacteria</taxon>
        <taxon>Pseudomonadati</taxon>
        <taxon>Pseudomonadota</taxon>
        <taxon>Alphaproteobacteria</taxon>
        <taxon>Hyphomicrobiales</taxon>
        <taxon>Stappiaceae</taxon>
        <taxon>Roseibium</taxon>
    </lineage>
</organism>
<dbReference type="Proteomes" id="UP000188174">
    <property type="component" value="Chromosome"/>
</dbReference>
<evidence type="ECO:0000259" key="2">
    <source>
        <dbReference type="Pfam" id="PF00899"/>
    </source>
</evidence>